<dbReference type="KEGG" id="mik:FOE78_16260"/>
<evidence type="ECO:0000259" key="1">
    <source>
        <dbReference type="PROSITE" id="PS51819"/>
    </source>
</evidence>
<dbReference type="Proteomes" id="UP000319263">
    <property type="component" value="Chromosome"/>
</dbReference>
<dbReference type="InterPro" id="IPR037523">
    <property type="entry name" value="VOC_core"/>
</dbReference>
<dbReference type="OrthoDB" id="5296884at2"/>
<dbReference type="Gene3D" id="3.10.180.10">
    <property type="entry name" value="2,3-Dihydroxybiphenyl 1,2-Dioxygenase, domain 1"/>
    <property type="match status" value="1"/>
</dbReference>
<feature type="domain" description="VOC" evidence="1">
    <location>
        <begin position="5"/>
        <end position="130"/>
    </location>
</feature>
<proteinExistence type="predicted"/>
<dbReference type="InterPro" id="IPR029068">
    <property type="entry name" value="Glyas_Bleomycin-R_OHBP_Dase"/>
</dbReference>
<evidence type="ECO:0000313" key="3">
    <source>
        <dbReference type="Proteomes" id="UP000319263"/>
    </source>
</evidence>
<dbReference type="SUPFAM" id="SSF54593">
    <property type="entry name" value="Glyoxalase/Bleomycin resistance protein/Dihydroxybiphenyl dioxygenase"/>
    <property type="match status" value="1"/>
</dbReference>
<protein>
    <submittedName>
        <fullName evidence="2">Glyoxalase</fullName>
    </submittedName>
</protein>
<dbReference type="EMBL" id="CP041692">
    <property type="protein sequence ID" value="QDP97270.1"/>
    <property type="molecule type" value="Genomic_DNA"/>
</dbReference>
<name>A0A516Q1G5_9ACTN</name>
<dbReference type="PROSITE" id="PS51819">
    <property type="entry name" value="VOC"/>
    <property type="match status" value="1"/>
</dbReference>
<gene>
    <name evidence="2" type="ORF">FOE78_16260</name>
</gene>
<reference evidence="2 3" key="1">
    <citation type="submission" date="2019-07" db="EMBL/GenBank/DDBJ databases">
        <title>Microlunatus dokdonensis sp. nov. isolated from the rhizospheric soil of the wild plant Elymus tsukushiensis.</title>
        <authorList>
            <person name="Ghim S.-Y."/>
            <person name="Hwang Y.-J."/>
            <person name="Son J.-S."/>
            <person name="Shin J.-H."/>
        </authorList>
    </citation>
    <scope>NUCLEOTIDE SEQUENCE [LARGE SCALE GENOMIC DNA]</scope>
    <source>
        <strain evidence="2 3">KUDC0627</strain>
    </source>
</reference>
<accession>A0A516Q1G5</accession>
<dbReference type="AlphaFoldDB" id="A0A516Q1G5"/>
<sequence length="130" mass="14527">MDSAAIHHVELWLPELGEQLPGWNWLFGELGWKPYQHWEIGQSWRAADGSYVVIEQSPDLEDAPFRRTRAGINHLALTAPQAIVDRVAASAPTNGWTLLFAHRHPHAGGADHYAAYLENVHGFEVELVAT</sequence>
<evidence type="ECO:0000313" key="2">
    <source>
        <dbReference type="EMBL" id="QDP97270.1"/>
    </source>
</evidence>
<organism evidence="2 3">
    <name type="scientific">Microlunatus elymi</name>
    <dbReference type="NCBI Taxonomy" id="2596828"/>
    <lineage>
        <taxon>Bacteria</taxon>
        <taxon>Bacillati</taxon>
        <taxon>Actinomycetota</taxon>
        <taxon>Actinomycetes</taxon>
        <taxon>Propionibacteriales</taxon>
        <taxon>Propionibacteriaceae</taxon>
        <taxon>Microlunatus</taxon>
    </lineage>
</organism>
<dbReference type="Pfam" id="PF13669">
    <property type="entry name" value="Glyoxalase_4"/>
    <property type="match status" value="1"/>
</dbReference>
<dbReference type="RefSeq" id="WP_143987231.1">
    <property type="nucleotide sequence ID" value="NZ_CP041692.1"/>
</dbReference>
<keyword evidence="3" id="KW-1185">Reference proteome</keyword>